<evidence type="ECO:0000259" key="3">
    <source>
        <dbReference type="PROSITE" id="PS51272"/>
    </source>
</evidence>
<evidence type="ECO:0000256" key="2">
    <source>
        <dbReference type="SAM" id="SignalP"/>
    </source>
</evidence>
<dbReference type="Gene3D" id="2.160.20.10">
    <property type="entry name" value="Single-stranded right-handed beta-helix, Pectin lyase-like"/>
    <property type="match status" value="1"/>
</dbReference>
<keyword evidence="5" id="KW-1185">Reference proteome</keyword>
<dbReference type="SUPFAM" id="SSF51126">
    <property type="entry name" value="Pectin lyase-like"/>
    <property type="match status" value="1"/>
</dbReference>
<dbReference type="InterPro" id="IPR010502">
    <property type="entry name" value="Carb-bd_dom_fam9"/>
</dbReference>
<keyword evidence="2" id="KW-0732">Signal</keyword>
<reference evidence="5" key="1">
    <citation type="journal article" date="2019" name="Int. J. Syst. Evol. Microbiol.">
        <title>The Global Catalogue of Microorganisms (GCM) 10K type strain sequencing project: providing services to taxonomists for standard genome sequencing and annotation.</title>
        <authorList>
            <consortium name="The Broad Institute Genomics Platform"/>
            <consortium name="The Broad Institute Genome Sequencing Center for Infectious Disease"/>
            <person name="Wu L."/>
            <person name="Ma J."/>
        </authorList>
    </citation>
    <scope>NUCLEOTIDE SEQUENCE [LARGE SCALE GENOMIC DNA]</scope>
    <source>
        <strain evidence="5">CGMCC 1.18575</strain>
    </source>
</reference>
<protein>
    <submittedName>
        <fullName evidence="4">S-layer homology domain-containing protein</fullName>
    </submittedName>
</protein>
<dbReference type="PANTHER" id="PTHR43308">
    <property type="entry name" value="OUTER MEMBRANE PROTEIN ALPHA-RELATED"/>
    <property type="match status" value="1"/>
</dbReference>
<dbReference type="PROSITE" id="PS51272">
    <property type="entry name" value="SLH"/>
    <property type="match status" value="2"/>
</dbReference>
<proteinExistence type="predicted"/>
<evidence type="ECO:0000256" key="1">
    <source>
        <dbReference type="SAM" id="MobiDB-lite"/>
    </source>
</evidence>
<organism evidence="4 5">
    <name type="scientific">Cohnella soli</name>
    <dbReference type="NCBI Taxonomy" id="425005"/>
    <lineage>
        <taxon>Bacteria</taxon>
        <taxon>Bacillati</taxon>
        <taxon>Bacillota</taxon>
        <taxon>Bacilli</taxon>
        <taxon>Bacillales</taxon>
        <taxon>Paenibacillaceae</taxon>
        <taxon>Cohnella</taxon>
    </lineage>
</organism>
<dbReference type="Gene3D" id="2.60.40.1190">
    <property type="match status" value="1"/>
</dbReference>
<sequence length="1506" mass="159873">MKMIRKLTSTAIAFALLCMLALPSARVAAHQATTIEDELSDVSKVFSYTANWTIDGSNPQFFGGDAARIVRTSKSTESVVYHLSGIQSFSVQAFYFSGSTGVIKFYGSSDATTWTEIPSDYADPYGTGSGWYGTVYSPSAALQSGIDYLKIEISGDIDTWLMQIGSVSISNVSLAPQTINDELTDVSKIHSQTANWSIDGSNPAFFGGDASRIVRTTVSAEFIVYHLHGIKNFSARIHSFAGSTAAIKFYGSSDGSAWTEIPSNHDTPVSTGDGAWTGTTYSPAGNLPAGVDYLKIEVSGDPVPWAVQLGSVSVSNVAPGGGSSGGEGDYFVDSAAGSDNNDGKSQSTAWKTFANVNNTTFAAGDRILLRKGGVWNERLYPKGSGTSDAPITISSYGSGGKPIINGGGMAGGAVYLRNPSNWIVQNLEVTNFTAERGNIYREGIMVENANGGTLSNIQILDNYVHDVSSSFRYPTGSGAEGGPHAFGGISVYVGGTTAADKFDNVLIQGNTVERIGRTGIVVWDQRWNGTGYASTNVKIRQNYVKQADSDGILTFGADGALIERNVAEGGGNYSEPGEFNGSAAIWPTRGKNNVVQFNESFNTNKPEGDGQGFNLDIDSTDSVVQYNYSHDNKGGFMLFVDARLSPGVFNGSSNSVVRYNISQNDLTHTFNFAGGVTPGTQIYNNTIYIGTGQNTKIIDHEWNDAGDLNAAYSFKNNIVYNLGSGGYNIPGSNGVFDRNLFYGNHPLTEPADSNKITANPLLVYQGGGGKGWNTVDGYKLRAGSPAIGKGAVIPGNGGFDYYGNTVSASEAPNIGAYNGTGLDPAELPEPPVDDLRQYFQGLQVTPIVDKNGGKSLQVRFANSSDTNNLSVGNISWNVGTGNSALSGTKTNLSPIGPNAQSTFAIPLVGLSEGIQYPLEMTVEVAGFEKIHLSRKIDFNRILHESSGIHPNTIDLADGNKVLTTYNGDDDLSGTVKLRWDSNNFYLTADIKDDVFFHEASGISIWQNDGIQFSVAPGVPGESQSWYEYGISQTPNGPQIYRWLTMQGKSAGAVTNGALAVTRDEVSKITSYRLALPWSELYPIRPAADSVLSFSMVVNDNDGSGRKGYIEWGSGIGAAKDPVLFRNVQLMGPDDENGTPIIGNNGSGESSPNSIDKGTIHAKGLSIDNGVVQVDIGSEEIKKALESVQDGQLVISVGPGEKNVLGAAVHLPADGFKEIGNKAKSIVVKANGAVVSFPAETLAGSIPADSKRMDISIVQVDSSLLPSQLKEKSHGYPVYDLSVKVDGAAIHSFGGGAPVTVTMKYDLKPGENPHQIVVYFIGEDGRFEVVKNGKYEPSTGVITFQPKHFSRYGAAYANVRFTDLKNNSSTIIEALAAREIIKGTGKGKFEPNRPITRGEFVQLLATALDLAPGIGEGGSFGGSEAITREEMATIVFRAWGIGSKKTATGGVAEPFKDQSQIGSYAMEAIEALRNAGIVNGYADGSYKPKGMTTRAEAAAIIYRLMGM</sequence>
<feature type="compositionally biased region" description="Polar residues" evidence="1">
    <location>
        <begin position="337"/>
        <end position="347"/>
    </location>
</feature>
<dbReference type="SMART" id="SM00710">
    <property type="entry name" value="PbH1"/>
    <property type="match status" value="6"/>
</dbReference>
<feature type="region of interest" description="Disordered" evidence="1">
    <location>
        <begin position="328"/>
        <end position="347"/>
    </location>
</feature>
<dbReference type="Pfam" id="PF00395">
    <property type="entry name" value="SLH"/>
    <property type="match status" value="2"/>
</dbReference>
<feature type="signal peptide" evidence="2">
    <location>
        <begin position="1"/>
        <end position="28"/>
    </location>
</feature>
<dbReference type="InterPro" id="IPR011050">
    <property type="entry name" value="Pectin_lyase_fold/virulence"/>
</dbReference>
<gene>
    <name evidence="4" type="ORF">ACFPOF_15440</name>
</gene>
<feature type="chain" id="PRO_5045613989" evidence="2">
    <location>
        <begin position="29"/>
        <end position="1506"/>
    </location>
</feature>
<dbReference type="InterPro" id="IPR012334">
    <property type="entry name" value="Pectin_lyas_fold"/>
</dbReference>
<dbReference type="Pfam" id="PF06452">
    <property type="entry name" value="CBM9_1"/>
    <property type="match status" value="1"/>
</dbReference>
<evidence type="ECO:0000313" key="4">
    <source>
        <dbReference type="EMBL" id="MFC5404137.1"/>
    </source>
</evidence>
<name>A0ABW0HYM0_9BACL</name>
<feature type="domain" description="SLH" evidence="3">
    <location>
        <begin position="1354"/>
        <end position="1417"/>
    </location>
</feature>
<dbReference type="EMBL" id="JBHSMI010000025">
    <property type="protein sequence ID" value="MFC5404137.1"/>
    <property type="molecule type" value="Genomic_DNA"/>
</dbReference>
<feature type="domain" description="SLH" evidence="3">
    <location>
        <begin position="1451"/>
        <end position="1506"/>
    </location>
</feature>
<dbReference type="InterPro" id="IPR006626">
    <property type="entry name" value="PbH1"/>
</dbReference>
<accession>A0ABW0HYM0</accession>
<dbReference type="CDD" id="cd09621">
    <property type="entry name" value="CBM9_like_5"/>
    <property type="match status" value="1"/>
</dbReference>
<comment type="caution">
    <text evidence="4">The sequence shown here is derived from an EMBL/GenBank/DDBJ whole genome shotgun (WGS) entry which is preliminary data.</text>
</comment>
<dbReference type="RefSeq" id="WP_378134128.1">
    <property type="nucleotide sequence ID" value="NZ_JBHSMI010000025.1"/>
</dbReference>
<dbReference type="InterPro" id="IPR051465">
    <property type="entry name" value="Cell_Envelope_Struct_Comp"/>
</dbReference>
<dbReference type="SUPFAM" id="SSF49344">
    <property type="entry name" value="CBD9-like"/>
    <property type="match status" value="1"/>
</dbReference>
<evidence type="ECO:0000313" key="5">
    <source>
        <dbReference type="Proteomes" id="UP001596113"/>
    </source>
</evidence>
<dbReference type="Proteomes" id="UP001596113">
    <property type="component" value="Unassembled WGS sequence"/>
</dbReference>
<dbReference type="InterPro" id="IPR001119">
    <property type="entry name" value="SLH_dom"/>
</dbReference>